<evidence type="ECO:0000256" key="3">
    <source>
        <dbReference type="SAM" id="SignalP"/>
    </source>
</evidence>
<evidence type="ECO:0000313" key="4">
    <source>
        <dbReference type="EMBL" id="GGB09537.1"/>
    </source>
</evidence>
<proteinExistence type="inferred from homology"/>
<sequence>MKKILTIVAVVMGLVMAGNSAMAQVKIAYISLQELIPAMPEYKKADTALNDYQNALAQNFEDMKKEYVEKDSLLNSKDTLKYTKAQLELKKREISDMLIKLQGWQQQAQQMYQQKQQDLITPIQKKAVEAVKAVAKENGFTYVLNKEILLDSPPADDLLPLVKKKLGIK</sequence>
<evidence type="ECO:0000256" key="1">
    <source>
        <dbReference type="ARBA" id="ARBA00009091"/>
    </source>
</evidence>
<dbReference type="AlphaFoldDB" id="A0A8J2UFS5"/>
<comment type="similarity">
    <text evidence="1">Belongs to the Skp family.</text>
</comment>
<dbReference type="InterPro" id="IPR005632">
    <property type="entry name" value="Chaperone_Skp"/>
</dbReference>
<evidence type="ECO:0000313" key="5">
    <source>
        <dbReference type="Proteomes" id="UP000607559"/>
    </source>
</evidence>
<dbReference type="Gene3D" id="3.30.910.20">
    <property type="entry name" value="Skp domain"/>
    <property type="match status" value="1"/>
</dbReference>
<gene>
    <name evidence="4" type="ORF">GCM10011511_36310</name>
</gene>
<dbReference type="SUPFAM" id="SSF111384">
    <property type="entry name" value="OmpH-like"/>
    <property type="match status" value="1"/>
</dbReference>
<dbReference type="EMBL" id="BMJC01000004">
    <property type="protein sequence ID" value="GGB09537.1"/>
    <property type="molecule type" value="Genomic_DNA"/>
</dbReference>
<comment type="caution">
    <text evidence="4">The sequence shown here is derived from an EMBL/GenBank/DDBJ whole genome shotgun (WGS) entry which is preliminary data.</text>
</comment>
<dbReference type="PANTHER" id="PTHR35089:SF1">
    <property type="entry name" value="CHAPERONE PROTEIN SKP"/>
    <property type="match status" value="1"/>
</dbReference>
<keyword evidence="5" id="KW-1185">Reference proteome</keyword>
<dbReference type="RefSeq" id="WP_188934302.1">
    <property type="nucleotide sequence ID" value="NZ_BMJC01000004.1"/>
</dbReference>
<keyword evidence="2 3" id="KW-0732">Signal</keyword>
<dbReference type="GO" id="GO:0051082">
    <property type="term" value="F:unfolded protein binding"/>
    <property type="evidence" value="ECO:0007669"/>
    <property type="project" value="InterPro"/>
</dbReference>
<dbReference type="PANTHER" id="PTHR35089">
    <property type="entry name" value="CHAPERONE PROTEIN SKP"/>
    <property type="match status" value="1"/>
</dbReference>
<dbReference type="Proteomes" id="UP000607559">
    <property type="component" value="Unassembled WGS sequence"/>
</dbReference>
<evidence type="ECO:0008006" key="6">
    <source>
        <dbReference type="Google" id="ProtNLM"/>
    </source>
</evidence>
<accession>A0A8J2UFS5</accession>
<dbReference type="GO" id="GO:0050821">
    <property type="term" value="P:protein stabilization"/>
    <property type="evidence" value="ECO:0007669"/>
    <property type="project" value="TreeGrafter"/>
</dbReference>
<reference evidence="4" key="1">
    <citation type="journal article" date="2014" name="Int. J. Syst. Evol. Microbiol.">
        <title>Complete genome sequence of Corynebacterium casei LMG S-19264T (=DSM 44701T), isolated from a smear-ripened cheese.</title>
        <authorList>
            <consortium name="US DOE Joint Genome Institute (JGI-PGF)"/>
            <person name="Walter F."/>
            <person name="Albersmeier A."/>
            <person name="Kalinowski J."/>
            <person name="Ruckert C."/>
        </authorList>
    </citation>
    <scope>NUCLEOTIDE SEQUENCE</scope>
    <source>
        <strain evidence="4">CGMCC 1.15448</strain>
    </source>
</reference>
<dbReference type="InterPro" id="IPR024930">
    <property type="entry name" value="Skp_dom_sf"/>
</dbReference>
<name>A0A8J2UFS5_9BACT</name>
<protein>
    <recommendedName>
        <fullName evidence="6">OmpH family outer membrane protein</fullName>
    </recommendedName>
</protein>
<reference evidence="4" key="2">
    <citation type="submission" date="2020-09" db="EMBL/GenBank/DDBJ databases">
        <authorList>
            <person name="Sun Q."/>
            <person name="Zhou Y."/>
        </authorList>
    </citation>
    <scope>NUCLEOTIDE SEQUENCE</scope>
    <source>
        <strain evidence="4">CGMCC 1.15448</strain>
    </source>
</reference>
<feature type="chain" id="PRO_5035318825" description="OmpH family outer membrane protein" evidence="3">
    <location>
        <begin position="24"/>
        <end position="169"/>
    </location>
</feature>
<evidence type="ECO:0000256" key="2">
    <source>
        <dbReference type="ARBA" id="ARBA00022729"/>
    </source>
</evidence>
<dbReference type="SMART" id="SM00935">
    <property type="entry name" value="OmpH"/>
    <property type="match status" value="1"/>
</dbReference>
<organism evidence="4 5">
    <name type="scientific">Puia dinghuensis</name>
    <dbReference type="NCBI Taxonomy" id="1792502"/>
    <lineage>
        <taxon>Bacteria</taxon>
        <taxon>Pseudomonadati</taxon>
        <taxon>Bacteroidota</taxon>
        <taxon>Chitinophagia</taxon>
        <taxon>Chitinophagales</taxon>
        <taxon>Chitinophagaceae</taxon>
        <taxon>Puia</taxon>
    </lineage>
</organism>
<feature type="signal peptide" evidence="3">
    <location>
        <begin position="1"/>
        <end position="23"/>
    </location>
</feature>
<dbReference type="Pfam" id="PF03938">
    <property type="entry name" value="OmpH"/>
    <property type="match status" value="1"/>
</dbReference>
<dbReference type="GO" id="GO:0005829">
    <property type="term" value="C:cytosol"/>
    <property type="evidence" value="ECO:0007669"/>
    <property type="project" value="TreeGrafter"/>
</dbReference>